<comment type="subcellular location">
    <subcellularLocation>
        <location evidence="1 11">Cell outer membrane</location>
        <topology evidence="1 11">Multi-pass membrane protein</topology>
    </subcellularLocation>
</comment>
<evidence type="ECO:0000256" key="13">
    <source>
        <dbReference type="SAM" id="MobiDB-lite"/>
    </source>
</evidence>
<dbReference type="CDD" id="cd01347">
    <property type="entry name" value="ligand_gated_channel"/>
    <property type="match status" value="1"/>
</dbReference>
<dbReference type="InterPro" id="IPR012910">
    <property type="entry name" value="Plug_dom"/>
</dbReference>
<evidence type="ECO:0000256" key="4">
    <source>
        <dbReference type="ARBA" id="ARBA00022496"/>
    </source>
</evidence>
<proteinExistence type="inferred from homology"/>
<dbReference type="InterPro" id="IPR036942">
    <property type="entry name" value="Beta-barrel_TonB_sf"/>
</dbReference>
<feature type="signal peptide" evidence="14">
    <location>
        <begin position="1"/>
        <end position="32"/>
    </location>
</feature>
<accession>A0A1X9NAV8</accession>
<keyword evidence="3 11" id="KW-1134">Transmembrane beta strand</keyword>
<dbReference type="KEGG" id="osg:BST96_14275"/>
<evidence type="ECO:0000256" key="14">
    <source>
        <dbReference type="SAM" id="SignalP"/>
    </source>
</evidence>
<keyword evidence="9 11" id="KW-0472">Membrane</keyword>
<evidence type="ECO:0000256" key="12">
    <source>
        <dbReference type="RuleBase" id="RU003357"/>
    </source>
</evidence>
<dbReference type="PANTHER" id="PTHR32552:SF81">
    <property type="entry name" value="TONB-DEPENDENT OUTER MEMBRANE RECEPTOR"/>
    <property type="match status" value="1"/>
</dbReference>
<evidence type="ECO:0000256" key="11">
    <source>
        <dbReference type="PROSITE-ProRule" id="PRU01360"/>
    </source>
</evidence>
<keyword evidence="5 11" id="KW-0812">Transmembrane</keyword>
<evidence type="ECO:0000256" key="10">
    <source>
        <dbReference type="ARBA" id="ARBA00023237"/>
    </source>
</evidence>
<dbReference type="SUPFAM" id="SSF56935">
    <property type="entry name" value="Porins"/>
    <property type="match status" value="1"/>
</dbReference>
<protein>
    <recommendedName>
        <fullName evidence="19">TonB-dependent receptor</fullName>
    </recommendedName>
</protein>
<evidence type="ECO:0000256" key="3">
    <source>
        <dbReference type="ARBA" id="ARBA00022452"/>
    </source>
</evidence>
<dbReference type="AlphaFoldDB" id="A0A1X9NAV8"/>
<evidence type="ECO:0008006" key="19">
    <source>
        <dbReference type="Google" id="ProtNLM"/>
    </source>
</evidence>
<dbReference type="Pfam" id="PF07715">
    <property type="entry name" value="Plug"/>
    <property type="match status" value="1"/>
</dbReference>
<feature type="domain" description="TonB-dependent receptor plug" evidence="16">
    <location>
        <begin position="53"/>
        <end position="160"/>
    </location>
</feature>
<dbReference type="InterPro" id="IPR039426">
    <property type="entry name" value="TonB-dep_rcpt-like"/>
</dbReference>
<reference evidence="17 18" key="1">
    <citation type="submission" date="2016-11" db="EMBL/GenBank/DDBJ databases">
        <title>Trade-off between light-utilization and light-protection in marine flavobacteria.</title>
        <authorList>
            <person name="Kumagai Y."/>
        </authorList>
    </citation>
    <scope>NUCLEOTIDE SEQUENCE [LARGE SCALE GENOMIC DNA]</scope>
    <source>
        <strain evidence="17 18">NBRC 107125</strain>
    </source>
</reference>
<evidence type="ECO:0000256" key="2">
    <source>
        <dbReference type="ARBA" id="ARBA00022448"/>
    </source>
</evidence>
<keyword evidence="4" id="KW-0410">Iron transport</keyword>
<keyword evidence="8 12" id="KW-0798">TonB box</keyword>
<sequence>MNHTNQPFKLKTLTLACAAALPMTVIPVAVQAQGETLQLEEVMVTARKRQESLQDVPVSVTAIAGQLQNSAVKNLKDLQNFVPNVSIDSTPASTSASISIRGISFQEPDKSLDPPVGVILDGVYIGTAAGQILNNFDLERIEVLRGPQGTLFGKNTIGGAVNVVRTAPTKEFGGKVQLGLGDWDKQELKAVVNTPLTDKGGFKFYANKSEHDGYMDNDIANTDVGVVDFQQLGATIAFDVTDTFDVALTVERIEDDSDWGAWSNFNDGTTIPCLASIGPVIPIGGGATIPNPIPQDPNAAPGAGCAATDSNSDEDHSSTNEPNSAEVTNDFVGLTMNWMVGDWQLTSITGTVDREEDARLEYDSSSVEFLYISSASEYEQFSQEFRINGNVNDNINLTAGLYYWDSEYKQAQTSYDMWWYLGFGEGFEVPLDPTDPASPTIPLPLPQGDVTQSLENKGTNTAYSVFASMDWQLTEDLLLNLGGRYTDEEKTFEGANVGFVSASLGTLVPDGPRQKFDESWTEFSPRVALQYTINDDLMAFASYSEGFRSGGYFARSTVVDGNAYDPEYVETWELGIKSEWLDNRLRLNATAFMSDYLDKQEEIIIFAGDPPSANTVVRNASDVELSGLELELTAQLTSGLSVYLNAGYLDTEYTDFVADINGDGNETDNSGLQIRNAPEKTVGVGADYFADLGFGEFGAHYNYRWSDEYQTIFNNNPLGKVDSYGMHHASFDLTVDDKYKVSVYGRNLTDERYARVVIIPNFTHFGQYNAPRNYGVEFTYSF</sequence>
<dbReference type="Gene3D" id="2.40.170.20">
    <property type="entry name" value="TonB-dependent receptor, beta-barrel domain"/>
    <property type="match status" value="2"/>
</dbReference>
<gene>
    <name evidence="17" type="ORF">BST96_14275</name>
</gene>
<keyword evidence="7" id="KW-0406">Ion transport</keyword>
<keyword evidence="6" id="KW-0408">Iron</keyword>
<evidence type="ECO:0000313" key="17">
    <source>
        <dbReference type="EMBL" id="ARN75180.1"/>
    </source>
</evidence>
<dbReference type="STRING" id="716816.BST96_14275"/>
<evidence type="ECO:0000256" key="7">
    <source>
        <dbReference type="ARBA" id="ARBA00023065"/>
    </source>
</evidence>
<evidence type="ECO:0000256" key="1">
    <source>
        <dbReference type="ARBA" id="ARBA00004571"/>
    </source>
</evidence>
<evidence type="ECO:0000256" key="9">
    <source>
        <dbReference type="ARBA" id="ARBA00023136"/>
    </source>
</evidence>
<keyword evidence="14" id="KW-0732">Signal</keyword>
<dbReference type="OrthoDB" id="7051185at2"/>
<dbReference type="EMBL" id="CP019343">
    <property type="protein sequence ID" value="ARN75180.1"/>
    <property type="molecule type" value="Genomic_DNA"/>
</dbReference>
<dbReference type="RefSeq" id="WP_085759352.1">
    <property type="nucleotide sequence ID" value="NZ_CP019343.1"/>
</dbReference>
<dbReference type="Pfam" id="PF00593">
    <property type="entry name" value="TonB_dep_Rec_b-barrel"/>
    <property type="match status" value="1"/>
</dbReference>
<dbReference type="PANTHER" id="PTHR32552">
    <property type="entry name" value="FERRICHROME IRON RECEPTOR-RELATED"/>
    <property type="match status" value="1"/>
</dbReference>
<evidence type="ECO:0000256" key="8">
    <source>
        <dbReference type="ARBA" id="ARBA00023077"/>
    </source>
</evidence>
<keyword evidence="2 11" id="KW-0813">Transport</keyword>
<feature type="region of interest" description="Disordered" evidence="13">
    <location>
        <begin position="288"/>
        <end position="326"/>
    </location>
</feature>
<evidence type="ECO:0000256" key="6">
    <source>
        <dbReference type="ARBA" id="ARBA00023004"/>
    </source>
</evidence>
<evidence type="ECO:0000259" key="16">
    <source>
        <dbReference type="Pfam" id="PF07715"/>
    </source>
</evidence>
<evidence type="ECO:0000259" key="15">
    <source>
        <dbReference type="Pfam" id="PF00593"/>
    </source>
</evidence>
<feature type="chain" id="PRO_5012123673" description="TonB-dependent receptor" evidence="14">
    <location>
        <begin position="33"/>
        <end position="782"/>
    </location>
</feature>
<comment type="similarity">
    <text evidence="11 12">Belongs to the TonB-dependent receptor family.</text>
</comment>
<evidence type="ECO:0000313" key="18">
    <source>
        <dbReference type="Proteomes" id="UP000193450"/>
    </source>
</evidence>
<dbReference type="Proteomes" id="UP000193450">
    <property type="component" value="Chromosome"/>
</dbReference>
<feature type="domain" description="TonB-dependent receptor-like beta-barrel" evidence="15">
    <location>
        <begin position="312"/>
        <end position="748"/>
    </location>
</feature>
<dbReference type="InterPro" id="IPR000531">
    <property type="entry name" value="Beta-barrel_TonB"/>
</dbReference>
<keyword evidence="10 11" id="KW-0998">Cell outer membrane</keyword>
<name>A0A1X9NAV8_9GAMM</name>
<dbReference type="GO" id="GO:0009279">
    <property type="term" value="C:cell outer membrane"/>
    <property type="evidence" value="ECO:0007669"/>
    <property type="project" value="UniProtKB-SubCell"/>
</dbReference>
<dbReference type="PROSITE" id="PS52016">
    <property type="entry name" value="TONB_DEPENDENT_REC_3"/>
    <property type="match status" value="1"/>
</dbReference>
<keyword evidence="18" id="KW-1185">Reference proteome</keyword>
<evidence type="ECO:0000256" key="5">
    <source>
        <dbReference type="ARBA" id="ARBA00022692"/>
    </source>
</evidence>
<organism evidence="17 18">
    <name type="scientific">Oceanicoccus sagamiensis</name>
    <dbReference type="NCBI Taxonomy" id="716816"/>
    <lineage>
        <taxon>Bacteria</taxon>
        <taxon>Pseudomonadati</taxon>
        <taxon>Pseudomonadota</taxon>
        <taxon>Gammaproteobacteria</taxon>
        <taxon>Cellvibrionales</taxon>
        <taxon>Spongiibacteraceae</taxon>
        <taxon>Oceanicoccus</taxon>
    </lineage>
</organism>
<dbReference type="GO" id="GO:0006826">
    <property type="term" value="P:iron ion transport"/>
    <property type="evidence" value="ECO:0007669"/>
    <property type="project" value="UniProtKB-KW"/>
</dbReference>